<gene>
    <name evidence="8" type="ORF">HPB48_015213</name>
</gene>
<comment type="similarity">
    <text evidence="1 6">Belongs to the eukaryotic initiation factor 4E family.</text>
</comment>
<dbReference type="InterPro" id="IPR001040">
    <property type="entry name" value="TIF_eIF_4E"/>
</dbReference>
<keyword evidence="5 6" id="KW-0648">Protein biosynthesis</keyword>
<organism evidence="8 9">
    <name type="scientific">Haemaphysalis longicornis</name>
    <name type="common">Bush tick</name>
    <dbReference type="NCBI Taxonomy" id="44386"/>
    <lineage>
        <taxon>Eukaryota</taxon>
        <taxon>Metazoa</taxon>
        <taxon>Ecdysozoa</taxon>
        <taxon>Arthropoda</taxon>
        <taxon>Chelicerata</taxon>
        <taxon>Arachnida</taxon>
        <taxon>Acari</taxon>
        <taxon>Parasitiformes</taxon>
        <taxon>Ixodida</taxon>
        <taxon>Ixodoidea</taxon>
        <taxon>Ixodidae</taxon>
        <taxon>Haemaphysalinae</taxon>
        <taxon>Haemaphysalis</taxon>
    </lineage>
</organism>
<dbReference type="EMBL" id="JABSTR010000001">
    <property type="protein sequence ID" value="KAH9362824.1"/>
    <property type="molecule type" value="Genomic_DNA"/>
</dbReference>
<keyword evidence="3" id="KW-0810">Translation regulation</keyword>
<keyword evidence="2 6" id="KW-0396">Initiation factor</keyword>
<proteinExistence type="inferred from homology"/>
<evidence type="ECO:0000313" key="8">
    <source>
        <dbReference type="EMBL" id="KAH9362824.1"/>
    </source>
</evidence>
<evidence type="ECO:0000256" key="7">
    <source>
        <dbReference type="SAM" id="MobiDB-lite"/>
    </source>
</evidence>
<dbReference type="OrthoDB" id="590761at2759"/>
<dbReference type="PANTHER" id="PTHR11960">
    <property type="entry name" value="EUKARYOTIC TRANSLATION INITIATION FACTOR 4E RELATED"/>
    <property type="match status" value="1"/>
</dbReference>
<dbReference type="PANTHER" id="PTHR11960:SF8">
    <property type="entry name" value="EUKARYOTIC TRANSLATION INITIATION FACTOR 4E1-RELATED"/>
    <property type="match status" value="1"/>
</dbReference>
<evidence type="ECO:0000256" key="3">
    <source>
        <dbReference type="ARBA" id="ARBA00022845"/>
    </source>
</evidence>
<dbReference type="Proteomes" id="UP000821853">
    <property type="component" value="Chromosome 1"/>
</dbReference>
<evidence type="ECO:0008006" key="10">
    <source>
        <dbReference type="Google" id="ProtNLM"/>
    </source>
</evidence>
<dbReference type="SUPFAM" id="SSF55418">
    <property type="entry name" value="eIF4e-like"/>
    <property type="match status" value="1"/>
</dbReference>
<dbReference type="AlphaFoldDB" id="A0A9J6FK48"/>
<evidence type="ECO:0000256" key="5">
    <source>
        <dbReference type="ARBA" id="ARBA00022917"/>
    </source>
</evidence>
<dbReference type="VEuPathDB" id="VectorBase:HLOH_044279"/>
<dbReference type="GO" id="GO:0003743">
    <property type="term" value="F:translation initiation factor activity"/>
    <property type="evidence" value="ECO:0007669"/>
    <property type="project" value="UniProtKB-KW"/>
</dbReference>
<protein>
    <recommendedName>
        <fullName evidence="10">EIF-4F 25 kDa subunit</fullName>
    </recommendedName>
</protein>
<comment type="caution">
    <text evidence="8">The sequence shown here is derived from an EMBL/GenBank/DDBJ whole genome shotgun (WGS) entry which is preliminary data.</text>
</comment>
<dbReference type="GO" id="GO:0006417">
    <property type="term" value="P:regulation of translation"/>
    <property type="evidence" value="ECO:0007669"/>
    <property type="project" value="UniProtKB-KW"/>
</dbReference>
<dbReference type="Gene3D" id="3.30.760.10">
    <property type="entry name" value="RNA Cap, Translation Initiation Factor Eif4e"/>
    <property type="match status" value="1"/>
</dbReference>
<dbReference type="OMA" id="QTEFKMM"/>
<dbReference type="GO" id="GO:0000340">
    <property type="term" value="F:RNA 7-methylguanosine cap binding"/>
    <property type="evidence" value="ECO:0007669"/>
    <property type="project" value="TreeGrafter"/>
</dbReference>
<evidence type="ECO:0000256" key="1">
    <source>
        <dbReference type="ARBA" id="ARBA00009860"/>
    </source>
</evidence>
<dbReference type="GO" id="GO:0016281">
    <property type="term" value="C:eukaryotic translation initiation factor 4F complex"/>
    <property type="evidence" value="ECO:0007669"/>
    <property type="project" value="TreeGrafter"/>
</dbReference>
<dbReference type="InterPro" id="IPR023398">
    <property type="entry name" value="TIF_eIF4e-like"/>
</dbReference>
<keyword evidence="4 6" id="KW-0694">RNA-binding</keyword>
<evidence type="ECO:0000256" key="2">
    <source>
        <dbReference type="ARBA" id="ARBA00022540"/>
    </source>
</evidence>
<feature type="region of interest" description="Disordered" evidence="7">
    <location>
        <begin position="1"/>
        <end position="33"/>
    </location>
</feature>
<evidence type="ECO:0000256" key="4">
    <source>
        <dbReference type="ARBA" id="ARBA00022884"/>
    </source>
</evidence>
<sequence length="220" mass="25347">MAEETAERQDGTQTSSTASAARPREGQYMSPIVAPGSLHKRPLKHRWSLWFCRKDEHRSWEENMMEVTSFQTLEDFWALKQYIEPASNLRPGCDYALFRYGIEPSWKDSRNRDGGHWLFAVARSQRNVDNDWLEVLLCLITEAFGEHSGDVCGAVVQVRSKEDKIAVWTTDSSREVANLVIGRTLKERLKLHPRNVIPYRSHADIMRTEHGAEIKAKYKA</sequence>
<dbReference type="Pfam" id="PF01652">
    <property type="entry name" value="IF4E"/>
    <property type="match status" value="1"/>
</dbReference>
<reference evidence="8 9" key="1">
    <citation type="journal article" date="2020" name="Cell">
        <title>Large-Scale Comparative Analyses of Tick Genomes Elucidate Their Genetic Diversity and Vector Capacities.</title>
        <authorList>
            <consortium name="Tick Genome and Microbiome Consortium (TIGMIC)"/>
            <person name="Jia N."/>
            <person name="Wang J."/>
            <person name="Shi W."/>
            <person name="Du L."/>
            <person name="Sun Y."/>
            <person name="Zhan W."/>
            <person name="Jiang J.F."/>
            <person name="Wang Q."/>
            <person name="Zhang B."/>
            <person name="Ji P."/>
            <person name="Bell-Sakyi L."/>
            <person name="Cui X.M."/>
            <person name="Yuan T.T."/>
            <person name="Jiang B.G."/>
            <person name="Yang W.F."/>
            <person name="Lam T.T."/>
            <person name="Chang Q.C."/>
            <person name="Ding S.J."/>
            <person name="Wang X.J."/>
            <person name="Zhu J.G."/>
            <person name="Ruan X.D."/>
            <person name="Zhao L."/>
            <person name="Wei J.T."/>
            <person name="Ye R.Z."/>
            <person name="Que T.C."/>
            <person name="Du C.H."/>
            <person name="Zhou Y.H."/>
            <person name="Cheng J.X."/>
            <person name="Dai P.F."/>
            <person name="Guo W.B."/>
            <person name="Han X.H."/>
            <person name="Huang E.J."/>
            <person name="Li L.F."/>
            <person name="Wei W."/>
            <person name="Gao Y.C."/>
            <person name="Liu J.Z."/>
            <person name="Shao H.Z."/>
            <person name="Wang X."/>
            <person name="Wang C.C."/>
            <person name="Yang T.C."/>
            <person name="Huo Q.B."/>
            <person name="Li W."/>
            <person name="Chen H.Y."/>
            <person name="Chen S.E."/>
            <person name="Zhou L.G."/>
            <person name="Ni X.B."/>
            <person name="Tian J.H."/>
            <person name="Sheng Y."/>
            <person name="Liu T."/>
            <person name="Pan Y.S."/>
            <person name="Xia L.Y."/>
            <person name="Li J."/>
            <person name="Zhao F."/>
            <person name="Cao W.C."/>
        </authorList>
    </citation>
    <scope>NUCLEOTIDE SEQUENCE [LARGE SCALE GENOMIC DNA]</scope>
    <source>
        <strain evidence="8">HaeL-2018</strain>
    </source>
</reference>
<name>A0A9J6FK48_HAELO</name>
<feature type="compositionally biased region" description="Basic and acidic residues" evidence="7">
    <location>
        <begin position="1"/>
        <end position="10"/>
    </location>
</feature>
<evidence type="ECO:0000313" key="9">
    <source>
        <dbReference type="Proteomes" id="UP000821853"/>
    </source>
</evidence>
<evidence type="ECO:0000256" key="6">
    <source>
        <dbReference type="RuleBase" id="RU004374"/>
    </source>
</evidence>
<keyword evidence="9" id="KW-1185">Reference proteome</keyword>
<accession>A0A9J6FK48</accession>